<dbReference type="OrthoDB" id="137800at2157"/>
<accession>D5E987</accession>
<dbReference type="RefSeq" id="WP_013036681.1">
    <property type="nucleotide sequence ID" value="NC_014002.1"/>
</dbReference>
<dbReference type="GeneID" id="55558068"/>
<dbReference type="Proteomes" id="UP000001059">
    <property type="component" value="Chromosome"/>
</dbReference>
<gene>
    <name evidence="1" type="ordered locus">Mmah_0204</name>
</gene>
<proteinExistence type="predicted"/>
<reference evidence="1 2" key="1">
    <citation type="submission" date="2010-03" db="EMBL/GenBank/DDBJ databases">
        <title>The complete genome of Methanohalophilus mahii DSM 5219.</title>
        <authorList>
            <consortium name="US DOE Joint Genome Institute (JGI-PGF)"/>
            <person name="Lucas S."/>
            <person name="Copeland A."/>
            <person name="Lapidus A."/>
            <person name="Glavina del Rio T."/>
            <person name="Dalin E."/>
            <person name="Tice H."/>
            <person name="Bruce D."/>
            <person name="Goodwin L."/>
            <person name="Pitluck S."/>
            <person name="Kyrpides N."/>
            <person name="Mavromatis K."/>
            <person name="Ivanova N."/>
            <person name="Lykidis A."/>
            <person name="Saunders E."/>
            <person name="Brettin T."/>
            <person name="Detter J.C."/>
            <person name="Han C."/>
            <person name="Land M."/>
            <person name="Hauser L."/>
            <person name="Markowitz V."/>
            <person name="Cheng J.-F."/>
            <person name="Hugenholtz P."/>
            <person name="Woyke T."/>
            <person name="Wu D."/>
            <person name="Spring S."/>
            <person name="Schneider S."/>
            <person name="Schroeder M."/>
            <person name="Klenk H.-P."/>
            <person name="Eisen J.A."/>
        </authorList>
    </citation>
    <scope>NUCLEOTIDE SEQUENCE [LARGE SCALE GENOMIC DNA]</scope>
    <source>
        <strain evidence="2">ATCC 35705 / DSM 5219 / SLP</strain>
    </source>
</reference>
<evidence type="ECO:0000313" key="2">
    <source>
        <dbReference type="Proteomes" id="UP000001059"/>
    </source>
</evidence>
<organism evidence="1 2">
    <name type="scientific">Methanohalophilus mahii (strain ATCC 35705 / DSM 5219 / SLP)</name>
    <dbReference type="NCBI Taxonomy" id="547558"/>
    <lineage>
        <taxon>Archaea</taxon>
        <taxon>Methanobacteriati</taxon>
        <taxon>Methanobacteriota</taxon>
        <taxon>Stenosarchaea group</taxon>
        <taxon>Methanomicrobia</taxon>
        <taxon>Methanosarcinales</taxon>
        <taxon>Methanosarcinaceae</taxon>
        <taxon>Methanohalophilus</taxon>
    </lineage>
</organism>
<sequence length="57" mass="6813">MEQLLKLKDKLEKMTSAELYEYVKENYPENPDAGLGKKKLVIRRILNLEREKMNKCE</sequence>
<dbReference type="HOGENOM" id="CLU_2911516_0_0_2"/>
<name>D5E987_METMS</name>
<dbReference type="AlphaFoldDB" id="D5E987"/>
<dbReference type="KEGG" id="mmh:Mmah_0204"/>
<keyword evidence="2" id="KW-1185">Reference proteome</keyword>
<protein>
    <submittedName>
        <fullName evidence="1">Uncharacterized protein</fullName>
    </submittedName>
</protein>
<evidence type="ECO:0000313" key="1">
    <source>
        <dbReference type="EMBL" id="ADE35738.1"/>
    </source>
</evidence>
<dbReference type="EMBL" id="CP001994">
    <property type="protein sequence ID" value="ADE35738.1"/>
    <property type="molecule type" value="Genomic_DNA"/>
</dbReference>